<dbReference type="InterPro" id="IPR036410">
    <property type="entry name" value="HSP_DnaJ_Cys-rich_dom_sf"/>
</dbReference>
<gene>
    <name evidence="8" type="ORF">S01H1_66428</name>
</gene>
<dbReference type="GO" id="GO:0008270">
    <property type="term" value="F:zinc ion binding"/>
    <property type="evidence" value="ECO:0007669"/>
    <property type="project" value="UniProtKB-KW"/>
</dbReference>
<dbReference type="Gene3D" id="2.10.230.10">
    <property type="entry name" value="Heat shock protein DnaJ, cysteine-rich domain"/>
    <property type="match status" value="1"/>
</dbReference>
<dbReference type="Pfam" id="PF00226">
    <property type="entry name" value="DnaJ"/>
    <property type="match status" value="1"/>
</dbReference>
<dbReference type="SMART" id="SM00271">
    <property type="entry name" value="DnaJ"/>
    <property type="match status" value="1"/>
</dbReference>
<feature type="domain" description="CR-type" evidence="7">
    <location>
        <begin position="144"/>
        <end position="226"/>
    </location>
</feature>
<sequence>MAEKRDYYEVLNVERGASQDEIKKAFRKLAFQYHPDRNKAPDAEEKFKEFSEAYAVLSDTEKKQQYDMFGHAGISGRYSAEDIFRGVNLRDIFTEFGFGDDILGRIFGGIFGGGFNGFQRQRGPRRGSDLQTRIEVDLEQAAFGTEVEISLNRLQKCTKCGGTGAEPGTDLTTCPKCNGSGRIEHRTQSLFGQMIRVVTCDRCNGRGKTAETPCSNCRGRSLEERKSRLN</sequence>
<dbReference type="FunFam" id="1.10.287.110:FF:000034">
    <property type="entry name" value="Chaperone protein DnaJ"/>
    <property type="match status" value="1"/>
</dbReference>
<dbReference type="EMBL" id="BARS01043920">
    <property type="protein sequence ID" value="GAG30585.1"/>
    <property type="molecule type" value="Genomic_DNA"/>
</dbReference>
<dbReference type="Gene3D" id="1.10.287.110">
    <property type="entry name" value="DnaJ domain"/>
    <property type="match status" value="1"/>
</dbReference>
<keyword evidence="2" id="KW-0677">Repeat</keyword>
<dbReference type="PANTHER" id="PTHR43096">
    <property type="entry name" value="DNAJ HOMOLOG 1, MITOCHONDRIAL-RELATED"/>
    <property type="match status" value="1"/>
</dbReference>
<dbReference type="CDD" id="cd10719">
    <property type="entry name" value="DnaJ_zf"/>
    <property type="match status" value="1"/>
</dbReference>
<evidence type="ECO:0000259" key="6">
    <source>
        <dbReference type="PROSITE" id="PS50076"/>
    </source>
</evidence>
<accession>X0WIV2</accession>
<dbReference type="AlphaFoldDB" id="X0WIV2"/>
<evidence type="ECO:0000259" key="7">
    <source>
        <dbReference type="PROSITE" id="PS51188"/>
    </source>
</evidence>
<dbReference type="FunFam" id="2.10.230.10:FF:000002">
    <property type="entry name" value="Molecular chaperone DnaJ"/>
    <property type="match status" value="1"/>
</dbReference>
<evidence type="ECO:0000313" key="8">
    <source>
        <dbReference type="EMBL" id="GAG30585.1"/>
    </source>
</evidence>
<dbReference type="SUPFAM" id="SSF46565">
    <property type="entry name" value="Chaperone J-domain"/>
    <property type="match status" value="1"/>
</dbReference>
<protein>
    <recommendedName>
        <fullName evidence="9">J domain-containing protein</fullName>
    </recommendedName>
</protein>
<dbReference type="Gene3D" id="2.60.260.20">
    <property type="entry name" value="Urease metallochaperone UreE, N-terminal domain"/>
    <property type="match status" value="1"/>
</dbReference>
<evidence type="ECO:0000256" key="2">
    <source>
        <dbReference type="ARBA" id="ARBA00022737"/>
    </source>
</evidence>
<dbReference type="SUPFAM" id="SSF57938">
    <property type="entry name" value="DnaJ/Hsp40 cysteine-rich domain"/>
    <property type="match status" value="1"/>
</dbReference>
<dbReference type="GO" id="GO:0051082">
    <property type="term" value="F:unfolded protein binding"/>
    <property type="evidence" value="ECO:0007669"/>
    <property type="project" value="InterPro"/>
</dbReference>
<dbReference type="InterPro" id="IPR001305">
    <property type="entry name" value="HSP_DnaJ_Cys-rich_dom"/>
</dbReference>
<dbReference type="Pfam" id="PF00684">
    <property type="entry name" value="DnaJ_CXXCXGXG"/>
    <property type="match status" value="1"/>
</dbReference>
<dbReference type="PROSITE" id="PS51188">
    <property type="entry name" value="ZF_CR"/>
    <property type="match status" value="1"/>
</dbReference>
<dbReference type="GO" id="GO:0031072">
    <property type="term" value="F:heat shock protein binding"/>
    <property type="evidence" value="ECO:0007669"/>
    <property type="project" value="InterPro"/>
</dbReference>
<keyword evidence="5" id="KW-0143">Chaperone</keyword>
<dbReference type="GO" id="GO:0042026">
    <property type="term" value="P:protein refolding"/>
    <property type="evidence" value="ECO:0007669"/>
    <property type="project" value="TreeGrafter"/>
</dbReference>
<dbReference type="InterPro" id="IPR001623">
    <property type="entry name" value="DnaJ_domain"/>
</dbReference>
<dbReference type="CDD" id="cd06257">
    <property type="entry name" value="DnaJ"/>
    <property type="match status" value="1"/>
</dbReference>
<proteinExistence type="predicted"/>
<evidence type="ECO:0000256" key="3">
    <source>
        <dbReference type="ARBA" id="ARBA00022771"/>
    </source>
</evidence>
<feature type="domain" description="J" evidence="6">
    <location>
        <begin position="6"/>
        <end position="70"/>
    </location>
</feature>
<evidence type="ECO:0000256" key="1">
    <source>
        <dbReference type="ARBA" id="ARBA00022723"/>
    </source>
</evidence>
<name>X0WIV2_9ZZZZ</name>
<dbReference type="PRINTS" id="PR00625">
    <property type="entry name" value="JDOMAIN"/>
</dbReference>
<dbReference type="InterPro" id="IPR008971">
    <property type="entry name" value="HSP40/DnaJ_pept-bd"/>
</dbReference>
<reference evidence="8" key="1">
    <citation type="journal article" date="2014" name="Front. Microbiol.">
        <title>High frequency of phylogenetically diverse reductive dehalogenase-homologous genes in deep subseafloor sedimentary metagenomes.</title>
        <authorList>
            <person name="Kawai M."/>
            <person name="Futagami T."/>
            <person name="Toyoda A."/>
            <person name="Takaki Y."/>
            <person name="Nishi S."/>
            <person name="Hori S."/>
            <person name="Arai W."/>
            <person name="Tsubouchi T."/>
            <person name="Morono Y."/>
            <person name="Uchiyama I."/>
            <person name="Ito T."/>
            <person name="Fujiyama A."/>
            <person name="Inagaki F."/>
            <person name="Takami H."/>
        </authorList>
    </citation>
    <scope>NUCLEOTIDE SEQUENCE</scope>
    <source>
        <strain evidence="8">Expedition CK06-06</strain>
    </source>
</reference>
<organism evidence="8">
    <name type="scientific">marine sediment metagenome</name>
    <dbReference type="NCBI Taxonomy" id="412755"/>
    <lineage>
        <taxon>unclassified sequences</taxon>
        <taxon>metagenomes</taxon>
        <taxon>ecological metagenomes</taxon>
    </lineage>
</organism>
<dbReference type="PANTHER" id="PTHR43096:SF52">
    <property type="entry name" value="DNAJ HOMOLOG 1, MITOCHONDRIAL-RELATED"/>
    <property type="match status" value="1"/>
</dbReference>
<dbReference type="PROSITE" id="PS50076">
    <property type="entry name" value="DNAJ_2"/>
    <property type="match status" value="1"/>
</dbReference>
<keyword evidence="1" id="KW-0479">Metal-binding</keyword>
<evidence type="ECO:0008006" key="9">
    <source>
        <dbReference type="Google" id="ProtNLM"/>
    </source>
</evidence>
<dbReference type="InterPro" id="IPR036869">
    <property type="entry name" value="J_dom_sf"/>
</dbReference>
<keyword evidence="4" id="KW-0862">Zinc</keyword>
<evidence type="ECO:0000256" key="4">
    <source>
        <dbReference type="ARBA" id="ARBA00022833"/>
    </source>
</evidence>
<feature type="non-terminal residue" evidence="8">
    <location>
        <position position="230"/>
    </location>
</feature>
<dbReference type="GO" id="GO:0005737">
    <property type="term" value="C:cytoplasm"/>
    <property type="evidence" value="ECO:0007669"/>
    <property type="project" value="TreeGrafter"/>
</dbReference>
<evidence type="ECO:0000256" key="5">
    <source>
        <dbReference type="ARBA" id="ARBA00023186"/>
    </source>
</evidence>
<dbReference type="SUPFAM" id="SSF49493">
    <property type="entry name" value="HSP40/DnaJ peptide-binding domain"/>
    <property type="match status" value="1"/>
</dbReference>
<comment type="caution">
    <text evidence="8">The sequence shown here is derived from an EMBL/GenBank/DDBJ whole genome shotgun (WGS) entry which is preliminary data.</text>
</comment>
<keyword evidence="3" id="KW-0863">Zinc-finger</keyword>